<keyword evidence="11 19" id="KW-0862">Zinc</keyword>
<dbReference type="GO" id="GO:0005783">
    <property type="term" value="C:endoplasmic reticulum"/>
    <property type="evidence" value="ECO:0000318"/>
    <property type="project" value="GO_Central"/>
</dbReference>
<dbReference type="GO" id="GO:0006633">
    <property type="term" value="P:fatty acid biosynthetic process"/>
    <property type="evidence" value="ECO:0007669"/>
    <property type="project" value="UniProtKB-KW"/>
</dbReference>
<dbReference type="InterPro" id="IPR006694">
    <property type="entry name" value="Fatty_acid_hydroxylase"/>
</dbReference>
<keyword evidence="13 18" id="KW-0560">Oxidoreductase</keyword>
<keyword evidence="24" id="KW-1185">Reference proteome</keyword>
<dbReference type="GO" id="GO:0005789">
    <property type="term" value="C:endoplasmic reticulum membrane"/>
    <property type="evidence" value="ECO:0007669"/>
    <property type="project" value="UniProtKB-SubCell"/>
</dbReference>
<evidence type="ECO:0000256" key="14">
    <source>
        <dbReference type="ARBA" id="ARBA00023004"/>
    </source>
</evidence>
<feature type="domain" description="Cytochrome b5 heme-binding" evidence="22">
    <location>
        <begin position="63"/>
        <end position="146"/>
    </location>
</feature>
<dbReference type="PANTHER" id="PTHR12863:SF21">
    <property type="entry name" value="FATTY ACID 2-HYDROXYLASE"/>
    <property type="match status" value="1"/>
</dbReference>
<evidence type="ECO:0000256" key="13">
    <source>
        <dbReference type="ARBA" id="ARBA00023002"/>
    </source>
</evidence>
<comment type="similarity">
    <text evidence="4 18">Belongs to the sterol desaturase family. SCS7 subfamily.</text>
</comment>
<evidence type="ECO:0000256" key="9">
    <source>
        <dbReference type="ARBA" id="ARBA00022824"/>
    </source>
</evidence>
<evidence type="ECO:0000256" key="5">
    <source>
        <dbReference type="ARBA" id="ARBA00022516"/>
    </source>
</evidence>
<keyword evidence="15 18" id="KW-0443">Lipid metabolism</keyword>
<comment type="subcellular location">
    <subcellularLocation>
        <location evidence="1">Endoplasmic reticulum membrane</location>
        <topology evidence="1">Multi-pass membrane protein</topology>
    </subcellularLocation>
</comment>
<evidence type="ECO:0000256" key="8">
    <source>
        <dbReference type="ARBA" id="ARBA00022723"/>
    </source>
</evidence>
<feature type="binding site" description="axial binding residue" evidence="20">
    <location>
        <position position="129"/>
    </location>
    <ligand>
        <name>heme</name>
        <dbReference type="ChEBI" id="CHEBI:30413"/>
    </ligand>
    <ligandPart>
        <name>Fe</name>
        <dbReference type="ChEBI" id="CHEBI:18248"/>
    </ligandPart>
</feature>
<keyword evidence="10 18" id="KW-0276">Fatty acid metabolism</keyword>
<evidence type="ECO:0000256" key="7">
    <source>
        <dbReference type="ARBA" id="ARBA00022692"/>
    </source>
</evidence>
<dbReference type="InterPro" id="IPR001199">
    <property type="entry name" value="Cyt_B5-like_heme/steroid-bd"/>
</dbReference>
<feature type="binding site" evidence="19">
    <location>
        <position position="367"/>
    </location>
    <ligand>
        <name>Zn(2+)</name>
        <dbReference type="ChEBI" id="CHEBI:29105"/>
        <label>1</label>
    </ligand>
</feature>
<dbReference type="Gene3D" id="3.10.120.10">
    <property type="entry name" value="Cytochrome b5-like heme/steroid binding domain"/>
    <property type="match status" value="1"/>
</dbReference>
<evidence type="ECO:0000256" key="20">
    <source>
        <dbReference type="PIRSR" id="PIRSR005149-50"/>
    </source>
</evidence>
<evidence type="ECO:0000256" key="16">
    <source>
        <dbReference type="ARBA" id="ARBA00023136"/>
    </source>
</evidence>
<feature type="binding site" evidence="19">
    <location>
        <position position="263"/>
    </location>
    <ligand>
        <name>Zn(2+)</name>
        <dbReference type="ChEBI" id="CHEBI:29105"/>
        <label>1</label>
    </ligand>
</feature>
<feature type="binding site" evidence="19">
    <location>
        <position position="347"/>
    </location>
    <ligand>
        <name>Zn(2+)</name>
        <dbReference type="ChEBI" id="CHEBI:29105"/>
        <label>1</label>
    </ligand>
</feature>
<keyword evidence="17 18" id="KW-0275">Fatty acid biosynthesis</keyword>
<evidence type="ECO:0000256" key="18">
    <source>
        <dbReference type="PIRNR" id="PIRNR005149"/>
    </source>
</evidence>
<dbReference type="AlphaFoldDB" id="A0A2R6WIS0"/>
<feature type="transmembrane region" description="Helical" evidence="21">
    <location>
        <begin position="297"/>
        <end position="320"/>
    </location>
</feature>
<dbReference type="OrthoDB" id="260519at2759"/>
<name>A0A2R6WIS0_MARPO</name>
<dbReference type="PIRSF" id="PIRSF005149">
    <property type="entry name" value="IPC-B_HD"/>
    <property type="match status" value="1"/>
</dbReference>
<dbReference type="OMA" id="WTIVEYF"/>
<feature type="binding site" evidence="19">
    <location>
        <position position="363"/>
    </location>
    <ligand>
        <name>Zn(2+)</name>
        <dbReference type="ChEBI" id="CHEBI:29105"/>
        <label>1</label>
    </ligand>
</feature>
<evidence type="ECO:0000256" key="11">
    <source>
        <dbReference type="ARBA" id="ARBA00022833"/>
    </source>
</evidence>
<feature type="binding site" evidence="19">
    <location>
        <position position="343"/>
    </location>
    <ligand>
        <name>Zn(2+)</name>
        <dbReference type="ChEBI" id="CHEBI:29105"/>
        <label>1</label>
    </ligand>
</feature>
<evidence type="ECO:0000313" key="24">
    <source>
        <dbReference type="Proteomes" id="UP000244005"/>
    </source>
</evidence>
<dbReference type="Pfam" id="PF00173">
    <property type="entry name" value="Cyt-b5"/>
    <property type="match status" value="1"/>
</dbReference>
<evidence type="ECO:0000256" key="1">
    <source>
        <dbReference type="ARBA" id="ARBA00004477"/>
    </source>
</evidence>
<evidence type="ECO:0000256" key="17">
    <source>
        <dbReference type="ARBA" id="ARBA00023160"/>
    </source>
</evidence>
<feature type="binding site" evidence="19">
    <location>
        <position position="287"/>
    </location>
    <ligand>
        <name>Zn(2+)</name>
        <dbReference type="ChEBI" id="CHEBI:29105"/>
        <label>1</label>
    </ligand>
</feature>
<evidence type="ECO:0000256" key="12">
    <source>
        <dbReference type="ARBA" id="ARBA00022989"/>
    </source>
</evidence>
<proteinExistence type="inferred from homology"/>
<dbReference type="Pfam" id="PF04116">
    <property type="entry name" value="FA_hydroxylase"/>
    <property type="match status" value="1"/>
</dbReference>
<dbReference type="GO" id="GO:0006631">
    <property type="term" value="P:fatty acid metabolic process"/>
    <property type="evidence" value="ECO:0000318"/>
    <property type="project" value="GO_Central"/>
</dbReference>
<dbReference type="InterPro" id="IPR036400">
    <property type="entry name" value="Cyt_B5-like_heme/steroid_sf"/>
</dbReference>
<evidence type="ECO:0000256" key="6">
    <source>
        <dbReference type="ARBA" id="ARBA00022617"/>
    </source>
</evidence>
<keyword evidence="8 18" id="KW-0479">Metal-binding</keyword>
<dbReference type="SUPFAM" id="SSF55856">
    <property type="entry name" value="Cytochrome b5-like heme/steroid binding domain"/>
    <property type="match status" value="1"/>
</dbReference>
<comment type="function">
    <text evidence="18">Catalyzes stereospecific hydroxylation of free fatty acids at the C-2 position to produce (R)-2-hydroxy fatty acids, which are building blocks of sphingolipids and glycosphingolipids common in neural tissue and epidermis. Plays an essential role in the synthesis of galactosphingolipids of the myelin sheath. Responsible for the synthesis of sphingolipids and glycosphingolipids involved in the formation of epidermal lamellar bodies critical for skin permeability barrier. Participates in the synthesis of glycosphingolipids and a fraction of type II wax diesters in sebaceous gland, specifically regulating hair follicle homeostasis. Involved in the synthesis of sphingolipids of plasma membrane rafts, controlling lipid raft mobility and trafficking of raft-associated proteins.</text>
</comment>
<keyword evidence="12 21" id="KW-1133">Transmembrane helix</keyword>
<dbReference type="PROSITE" id="PS00191">
    <property type="entry name" value="CYTOCHROME_B5_1"/>
    <property type="match status" value="1"/>
</dbReference>
<feature type="transmembrane region" description="Helical" evidence="21">
    <location>
        <begin position="326"/>
        <end position="352"/>
    </location>
</feature>
<keyword evidence="14 18" id="KW-0408">Iron</keyword>
<evidence type="ECO:0000256" key="2">
    <source>
        <dbReference type="ARBA" id="ARBA00004991"/>
    </source>
</evidence>
<dbReference type="PANTHER" id="PTHR12863">
    <property type="entry name" value="FATTY ACID HYDROXYLASE"/>
    <property type="match status" value="1"/>
</dbReference>
<keyword evidence="16 18" id="KW-0472">Membrane</keyword>
<dbReference type="GO" id="GO:0080132">
    <property type="term" value="F:fatty acid 2-hydroxylase activity"/>
    <property type="evidence" value="ECO:0000318"/>
    <property type="project" value="GO_Central"/>
</dbReference>
<keyword evidence="7 21" id="KW-0812">Transmembrane</keyword>
<sequence>MAPPSMASMPLMGITPQVSNESVIRSFGPEQKRSSVTAPIGLATSVKATTPTEPLLIPEAVEKKVFSYEEIAKHRSVDDAWIVVDGQVYDVTYFLETHPGGQELILDHLHVRDAGNLMRGKEEEDGHSHSKAAFKMLQQFSIGSVENHRGLQTEENMKKSNSDTKKYTVDLSKPIVGQVGYLGADYDEWVHDPIVSRESPRFFESDISEFFTRTHWWVIPLIWVPVALAMEVLAVKNGVTYTQLPVLMIVGAMIWTFLEYMLHRFLFHMKTSSFWGNTFHYVIHGFHHKHPMDGARLVFPPAFTSVICTIIWVALGQWFAPYPIKLALYGGALLTYVAYDLTHYFLHFGTAFSDQTRKMKRYHLNHHFKDQTNGYGITTTTWDKVFKTLPAEKLSED</sequence>
<comment type="cofactor">
    <cofactor evidence="20">
        <name>Fe cation</name>
        <dbReference type="ChEBI" id="CHEBI:24875"/>
    </cofactor>
</comment>
<dbReference type="GO" id="GO:0005506">
    <property type="term" value="F:iron ion binding"/>
    <property type="evidence" value="ECO:0007669"/>
    <property type="project" value="UniProtKB-UniRule"/>
</dbReference>
<evidence type="ECO:0000256" key="3">
    <source>
        <dbReference type="ARBA" id="ARBA00005189"/>
    </source>
</evidence>
<keyword evidence="6 20" id="KW-0349">Heme</keyword>
<gene>
    <name evidence="23" type="ORF">MARPO_0086s0063</name>
</gene>
<dbReference type="Proteomes" id="UP000244005">
    <property type="component" value="Unassembled WGS sequence"/>
</dbReference>
<dbReference type="SMART" id="SM01117">
    <property type="entry name" value="Cyt-b5"/>
    <property type="match status" value="1"/>
</dbReference>
<evidence type="ECO:0000256" key="15">
    <source>
        <dbReference type="ARBA" id="ARBA00023098"/>
    </source>
</evidence>
<comment type="pathway">
    <text evidence="2">Sphingolipid metabolism.</text>
</comment>
<accession>A0A2R6WIS0</accession>
<comment type="cofactor">
    <cofactor evidence="18 19">
        <name>Zn(2+)</name>
        <dbReference type="ChEBI" id="CHEBI:29105"/>
    </cofactor>
    <text evidence="18 19">Binds 2 Zn(2+) ions per subunit that likely form a catalytic dimetal center.</text>
</comment>
<keyword evidence="9 18" id="KW-0256">Endoplasmic reticulum</keyword>
<evidence type="ECO:0000259" key="22">
    <source>
        <dbReference type="PROSITE" id="PS50255"/>
    </source>
</evidence>
<evidence type="ECO:0000256" key="19">
    <source>
        <dbReference type="PIRSR" id="PIRSR005149-1"/>
    </source>
</evidence>
<dbReference type="PROSITE" id="PS50255">
    <property type="entry name" value="CYTOCHROME_B5_2"/>
    <property type="match status" value="1"/>
</dbReference>
<comment type="pathway">
    <text evidence="3">Lipid metabolism.</text>
</comment>
<feature type="binding site" evidence="19">
    <location>
        <position position="366"/>
    </location>
    <ligand>
        <name>Zn(2+)</name>
        <dbReference type="ChEBI" id="CHEBI:29105"/>
        <label>1</label>
    </ligand>
</feature>
<feature type="binding site" description="axial binding residue" evidence="20">
    <location>
        <position position="98"/>
    </location>
    <ligand>
        <name>heme</name>
        <dbReference type="ChEBI" id="CHEBI:30413"/>
    </ligand>
    <ligandPart>
        <name>Fe</name>
        <dbReference type="ChEBI" id="CHEBI:18248"/>
    </ligandPart>
</feature>
<feature type="binding site" evidence="19">
    <location>
        <position position="268"/>
    </location>
    <ligand>
        <name>Zn(2+)</name>
        <dbReference type="ChEBI" id="CHEBI:29105"/>
        <label>1</label>
    </ligand>
</feature>
<organism evidence="23 24">
    <name type="scientific">Marchantia polymorpha</name>
    <name type="common">Common liverwort</name>
    <name type="synonym">Marchantia aquatica</name>
    <dbReference type="NCBI Taxonomy" id="3197"/>
    <lineage>
        <taxon>Eukaryota</taxon>
        <taxon>Viridiplantae</taxon>
        <taxon>Streptophyta</taxon>
        <taxon>Embryophyta</taxon>
        <taxon>Marchantiophyta</taxon>
        <taxon>Marchantiopsida</taxon>
        <taxon>Marchantiidae</taxon>
        <taxon>Marchantiales</taxon>
        <taxon>Marchantiaceae</taxon>
        <taxon>Marchantia</taxon>
    </lineage>
</organism>
<feature type="transmembrane region" description="Helical" evidence="21">
    <location>
        <begin position="241"/>
        <end position="262"/>
    </location>
</feature>
<dbReference type="Gramene" id="Mp5g08580.1">
    <property type="protein sequence ID" value="Mp5g08580.1.cds"/>
    <property type="gene ID" value="Mp5g08580"/>
</dbReference>
<dbReference type="EC" id="1.-.-.-" evidence="18"/>
<dbReference type="InterPro" id="IPR014430">
    <property type="entry name" value="Scs7"/>
</dbReference>
<dbReference type="EMBL" id="KZ772758">
    <property type="protein sequence ID" value="PTQ33744.1"/>
    <property type="molecule type" value="Genomic_DNA"/>
</dbReference>
<protein>
    <recommendedName>
        <fullName evidence="18">Fatty acid 2-hydroxylase</fullName>
        <ecNumber evidence="18">1.-.-.-</ecNumber>
    </recommendedName>
</protein>
<feature type="binding site" evidence="19">
    <location>
        <position position="288"/>
    </location>
    <ligand>
        <name>Zn(2+)</name>
        <dbReference type="ChEBI" id="CHEBI:29105"/>
        <label>1</label>
    </ligand>
</feature>
<feature type="transmembrane region" description="Helical" evidence="21">
    <location>
        <begin position="216"/>
        <end position="235"/>
    </location>
</feature>
<reference evidence="24" key="1">
    <citation type="journal article" date="2017" name="Cell">
        <title>Insights into land plant evolution garnered from the Marchantia polymorpha genome.</title>
        <authorList>
            <person name="Bowman J.L."/>
            <person name="Kohchi T."/>
            <person name="Yamato K.T."/>
            <person name="Jenkins J."/>
            <person name="Shu S."/>
            <person name="Ishizaki K."/>
            <person name="Yamaoka S."/>
            <person name="Nishihama R."/>
            <person name="Nakamura Y."/>
            <person name="Berger F."/>
            <person name="Adam C."/>
            <person name="Aki S.S."/>
            <person name="Althoff F."/>
            <person name="Araki T."/>
            <person name="Arteaga-Vazquez M.A."/>
            <person name="Balasubrmanian S."/>
            <person name="Barry K."/>
            <person name="Bauer D."/>
            <person name="Boehm C.R."/>
            <person name="Briginshaw L."/>
            <person name="Caballero-Perez J."/>
            <person name="Catarino B."/>
            <person name="Chen F."/>
            <person name="Chiyoda S."/>
            <person name="Chovatia M."/>
            <person name="Davies K.M."/>
            <person name="Delmans M."/>
            <person name="Demura T."/>
            <person name="Dierschke T."/>
            <person name="Dolan L."/>
            <person name="Dorantes-Acosta A.E."/>
            <person name="Eklund D.M."/>
            <person name="Florent S.N."/>
            <person name="Flores-Sandoval E."/>
            <person name="Fujiyama A."/>
            <person name="Fukuzawa H."/>
            <person name="Galik B."/>
            <person name="Grimanelli D."/>
            <person name="Grimwood J."/>
            <person name="Grossniklaus U."/>
            <person name="Hamada T."/>
            <person name="Haseloff J."/>
            <person name="Hetherington A.J."/>
            <person name="Higo A."/>
            <person name="Hirakawa Y."/>
            <person name="Hundley H.N."/>
            <person name="Ikeda Y."/>
            <person name="Inoue K."/>
            <person name="Inoue S.I."/>
            <person name="Ishida S."/>
            <person name="Jia Q."/>
            <person name="Kakita M."/>
            <person name="Kanazawa T."/>
            <person name="Kawai Y."/>
            <person name="Kawashima T."/>
            <person name="Kennedy M."/>
            <person name="Kinose K."/>
            <person name="Kinoshita T."/>
            <person name="Kohara Y."/>
            <person name="Koide E."/>
            <person name="Komatsu K."/>
            <person name="Kopischke S."/>
            <person name="Kubo M."/>
            <person name="Kyozuka J."/>
            <person name="Lagercrantz U."/>
            <person name="Lin S.S."/>
            <person name="Lindquist E."/>
            <person name="Lipzen A.M."/>
            <person name="Lu C.W."/>
            <person name="De Luna E."/>
            <person name="Martienssen R.A."/>
            <person name="Minamino N."/>
            <person name="Mizutani M."/>
            <person name="Mizutani M."/>
            <person name="Mochizuki N."/>
            <person name="Monte I."/>
            <person name="Mosher R."/>
            <person name="Nagasaki H."/>
            <person name="Nakagami H."/>
            <person name="Naramoto S."/>
            <person name="Nishitani K."/>
            <person name="Ohtani M."/>
            <person name="Okamoto T."/>
            <person name="Okumura M."/>
            <person name="Phillips J."/>
            <person name="Pollak B."/>
            <person name="Reinders A."/>
            <person name="Rovekamp M."/>
            <person name="Sano R."/>
            <person name="Sawa S."/>
            <person name="Schmid M.W."/>
            <person name="Shirakawa M."/>
            <person name="Solano R."/>
            <person name="Spunde A."/>
            <person name="Suetsugu N."/>
            <person name="Sugano S."/>
            <person name="Sugiyama A."/>
            <person name="Sun R."/>
            <person name="Suzuki Y."/>
            <person name="Takenaka M."/>
            <person name="Takezawa D."/>
            <person name="Tomogane H."/>
            <person name="Tsuzuki M."/>
            <person name="Ueda T."/>
            <person name="Umeda M."/>
            <person name="Ward J.M."/>
            <person name="Watanabe Y."/>
            <person name="Yazaki K."/>
            <person name="Yokoyama R."/>
            <person name="Yoshitake Y."/>
            <person name="Yotsui I."/>
            <person name="Zachgo S."/>
            <person name="Schmutz J."/>
        </authorList>
    </citation>
    <scope>NUCLEOTIDE SEQUENCE [LARGE SCALE GENOMIC DNA]</scope>
    <source>
        <strain evidence="24">Tak-1</strain>
    </source>
</reference>
<feature type="binding site" evidence="19">
    <location>
        <position position="284"/>
    </location>
    <ligand>
        <name>Zn(2+)</name>
        <dbReference type="ChEBI" id="CHEBI:29105"/>
        <label>1</label>
    </ligand>
</feature>
<keyword evidence="5 18" id="KW-0444">Lipid biosynthesis</keyword>
<dbReference type="InterPro" id="IPR018506">
    <property type="entry name" value="Cyt_B5_heme-BS"/>
</dbReference>
<dbReference type="GO" id="GO:0020037">
    <property type="term" value="F:heme binding"/>
    <property type="evidence" value="ECO:0007669"/>
    <property type="project" value="InterPro"/>
</dbReference>
<evidence type="ECO:0000256" key="4">
    <source>
        <dbReference type="ARBA" id="ARBA00005747"/>
    </source>
</evidence>
<evidence type="ECO:0000313" key="23">
    <source>
        <dbReference type="EMBL" id="PTQ33744.1"/>
    </source>
</evidence>
<evidence type="ECO:0000256" key="21">
    <source>
        <dbReference type="SAM" id="Phobius"/>
    </source>
</evidence>
<evidence type="ECO:0000256" key="10">
    <source>
        <dbReference type="ARBA" id="ARBA00022832"/>
    </source>
</evidence>